<dbReference type="AlphaFoldDB" id="A0AAY4E8S9"/>
<accession>A0AAY4E8S9</accession>
<feature type="region of interest" description="Disordered" evidence="1">
    <location>
        <begin position="445"/>
        <end position="466"/>
    </location>
</feature>
<feature type="region of interest" description="Disordered" evidence="1">
    <location>
        <begin position="94"/>
        <end position="114"/>
    </location>
</feature>
<evidence type="ECO:0000313" key="2">
    <source>
        <dbReference type="Ensembl" id="ENSDCDP00010054005.1"/>
    </source>
</evidence>
<proteinExistence type="predicted"/>
<dbReference type="InterPro" id="IPR026152">
    <property type="entry name" value="SARG"/>
</dbReference>
<dbReference type="Ensembl" id="ENSDCDT00010064541.1">
    <property type="protein sequence ID" value="ENSDCDP00010054005.1"/>
    <property type="gene ID" value="ENSDCDG00010031263.1"/>
</dbReference>
<name>A0AAY4E8S9_9TELE</name>
<dbReference type="RefSeq" id="XP_028854605.1">
    <property type="nucleotide sequence ID" value="XM_028998772.1"/>
</dbReference>
<dbReference type="PANTHER" id="PTHR21555:SF1">
    <property type="entry name" value="SPECIFICALLY ANDROGEN-REGULATED GENE PROTEIN"/>
    <property type="match status" value="1"/>
</dbReference>
<dbReference type="GeneTree" id="ENSGT00390000017874"/>
<reference evidence="2 3" key="1">
    <citation type="submission" date="2020-06" db="EMBL/GenBank/DDBJ databases">
        <authorList>
            <consortium name="Wellcome Sanger Institute Data Sharing"/>
        </authorList>
    </citation>
    <scope>NUCLEOTIDE SEQUENCE [LARGE SCALE GENOMIC DNA]</scope>
</reference>
<evidence type="ECO:0000256" key="1">
    <source>
        <dbReference type="SAM" id="MobiDB-lite"/>
    </source>
</evidence>
<evidence type="ECO:0008006" key="4">
    <source>
        <dbReference type="Google" id="ProtNLM"/>
    </source>
</evidence>
<feature type="compositionally biased region" description="Polar residues" evidence="1">
    <location>
        <begin position="223"/>
        <end position="246"/>
    </location>
</feature>
<feature type="region of interest" description="Disordered" evidence="1">
    <location>
        <begin position="142"/>
        <end position="300"/>
    </location>
</feature>
<protein>
    <recommendedName>
        <fullName evidence="4">Specifically androgen-regulated gene protein</fullName>
    </recommendedName>
</protein>
<feature type="region of interest" description="Disordered" evidence="1">
    <location>
        <begin position="408"/>
        <end position="432"/>
    </location>
</feature>
<dbReference type="RefSeq" id="XP_028854604.1">
    <property type="nucleotide sequence ID" value="XM_028998771.1"/>
</dbReference>
<reference evidence="2" key="3">
    <citation type="submission" date="2025-09" db="UniProtKB">
        <authorList>
            <consortium name="Ensembl"/>
        </authorList>
    </citation>
    <scope>IDENTIFICATION</scope>
</reference>
<reference evidence="2" key="2">
    <citation type="submission" date="2025-08" db="UniProtKB">
        <authorList>
            <consortium name="Ensembl"/>
        </authorList>
    </citation>
    <scope>IDENTIFICATION</scope>
</reference>
<dbReference type="GeneID" id="114800900"/>
<keyword evidence="3" id="KW-1185">Reference proteome</keyword>
<evidence type="ECO:0000313" key="3">
    <source>
        <dbReference type="Proteomes" id="UP000694580"/>
    </source>
</evidence>
<dbReference type="Pfam" id="PF15385">
    <property type="entry name" value="SARG"/>
    <property type="match status" value="2"/>
</dbReference>
<dbReference type="PANTHER" id="PTHR21555">
    <property type="entry name" value="SPECIFICALLY ANDROGEN-REGULATED GENE PROTEIN"/>
    <property type="match status" value="1"/>
</dbReference>
<gene>
    <name evidence="2" type="primary">zgc:158258</name>
</gene>
<feature type="compositionally biased region" description="Basic and acidic residues" evidence="1">
    <location>
        <begin position="99"/>
        <end position="111"/>
    </location>
</feature>
<sequence>MPKSDTWSGGIAMATVTEMDSAGSCDSVVSTNSGFSDDGLEHLSAEERACLLFLEETIESLATEEDSGLSADESDQLPAPGSLASKIANLSASIRNSSHHSDAHRDQKEGQVGKIHKNHNQISNYLVPTPLVLANGTSSILNKARKKSPPNGVNLKKQVSSASSKVQQGHRHIPSEANVLVIPPPSISTGKMQPGQEQRSISPRGPLSYEGLVQLRKSASMKRAQTAQASENQTRQPSESAQSQISREGRLSLSKPSPPAVAPKPNKIPSDVIIKSQESFRRLGSRDPSGGSPLSDEAVMNPQRVRIEALQKLGLLKEQVTNSSPVQEESSKFQHTCFHHLLPTRGPSNGRPSPACTSTKSAQCSGSIVHHRSMNDLRTVQPYSLCVRSGEVKSATLEHSGMGLGSCLSHQNHSESSPSNTGVSHNLLSPSLNQGSRIDFKETYTDSHLSSGSGKTPVPSPAVSHSTLVVPNMGVDRREALRKLGLLKN</sequence>
<organism evidence="2 3">
    <name type="scientific">Denticeps clupeoides</name>
    <name type="common">denticle herring</name>
    <dbReference type="NCBI Taxonomy" id="299321"/>
    <lineage>
        <taxon>Eukaryota</taxon>
        <taxon>Metazoa</taxon>
        <taxon>Chordata</taxon>
        <taxon>Craniata</taxon>
        <taxon>Vertebrata</taxon>
        <taxon>Euteleostomi</taxon>
        <taxon>Actinopterygii</taxon>
        <taxon>Neopterygii</taxon>
        <taxon>Teleostei</taxon>
        <taxon>Clupei</taxon>
        <taxon>Clupeiformes</taxon>
        <taxon>Denticipitoidei</taxon>
        <taxon>Denticipitidae</taxon>
        <taxon>Denticeps</taxon>
    </lineage>
</organism>
<feature type="compositionally biased region" description="Polar residues" evidence="1">
    <location>
        <begin position="187"/>
        <end position="201"/>
    </location>
</feature>
<feature type="compositionally biased region" description="Low complexity" evidence="1">
    <location>
        <begin position="156"/>
        <end position="167"/>
    </location>
</feature>
<dbReference type="Proteomes" id="UP000694580">
    <property type="component" value="Chromosome 12"/>
</dbReference>